<dbReference type="GO" id="GO:0046872">
    <property type="term" value="F:metal ion binding"/>
    <property type="evidence" value="ECO:0007669"/>
    <property type="project" value="UniProtKB-KW"/>
</dbReference>
<dbReference type="Proteomes" id="UP000002431">
    <property type="component" value="Plasmid pDGEO01"/>
</dbReference>
<feature type="binding site" evidence="3">
    <location>
        <position position="153"/>
    </location>
    <ligand>
        <name>Mn(2+)</name>
        <dbReference type="ChEBI" id="CHEBI:29035"/>
        <label>1</label>
    </ligand>
</feature>
<feature type="binding site" evidence="3">
    <location>
        <position position="237"/>
    </location>
    <ligand>
        <name>Mn(2+)</name>
        <dbReference type="ChEBI" id="CHEBI:29035"/>
        <label>1</label>
    </ligand>
</feature>
<feature type="binding site" evidence="3">
    <location>
        <position position="155"/>
    </location>
    <ligand>
        <name>Mn(2+)</name>
        <dbReference type="ChEBI" id="CHEBI:29035"/>
        <label>1</label>
    </ligand>
</feature>
<comment type="similarity">
    <text evidence="4">Belongs to the arginase family.</text>
</comment>
<evidence type="ECO:0000256" key="2">
    <source>
        <dbReference type="ARBA" id="ARBA00022801"/>
    </source>
</evidence>
<name>Q1J2W9_DEIGD</name>
<feature type="binding site" evidence="3">
    <location>
        <position position="129"/>
    </location>
    <ligand>
        <name>Mn(2+)</name>
        <dbReference type="ChEBI" id="CHEBI:29035"/>
        <label>1</label>
    </ligand>
</feature>
<dbReference type="RefSeq" id="WP_011525840.1">
    <property type="nucleotide sequence ID" value="NC_008010.2"/>
</dbReference>
<dbReference type="Gene3D" id="3.40.800.10">
    <property type="entry name" value="Ureohydrolase domain"/>
    <property type="match status" value="1"/>
</dbReference>
<keyword evidence="5" id="KW-0614">Plasmid</keyword>
<proteinExistence type="inferred from homology"/>
<evidence type="ECO:0000256" key="4">
    <source>
        <dbReference type="PROSITE-ProRule" id="PRU00742"/>
    </source>
</evidence>
<dbReference type="PANTHER" id="PTHR11358">
    <property type="entry name" value="ARGINASE/AGMATINASE"/>
    <property type="match status" value="1"/>
</dbReference>
<evidence type="ECO:0000256" key="1">
    <source>
        <dbReference type="ARBA" id="ARBA00022723"/>
    </source>
</evidence>
<dbReference type="EMBL" id="CP000358">
    <property type="protein sequence ID" value="ABF44165.1"/>
    <property type="molecule type" value="Genomic_DNA"/>
</dbReference>
<geneLocation type="plasmid" evidence="5 6">
    <name>pDGEO01</name>
</geneLocation>
<evidence type="ECO:0000256" key="3">
    <source>
        <dbReference type="PIRSR" id="PIRSR036979-1"/>
    </source>
</evidence>
<keyword evidence="3" id="KW-0464">Manganese</keyword>
<organism evidence="5 6">
    <name type="scientific">Deinococcus geothermalis (strain DSM 11300 / CIP 105573 / AG-3a)</name>
    <dbReference type="NCBI Taxonomy" id="319795"/>
    <lineage>
        <taxon>Bacteria</taxon>
        <taxon>Thermotogati</taxon>
        <taxon>Deinococcota</taxon>
        <taxon>Deinococci</taxon>
        <taxon>Deinococcales</taxon>
        <taxon>Deinococcaceae</taxon>
        <taxon>Deinococcus</taxon>
    </lineage>
</organism>
<evidence type="ECO:0000313" key="6">
    <source>
        <dbReference type="Proteomes" id="UP000002431"/>
    </source>
</evidence>
<dbReference type="HOGENOM" id="CLU_039478_0_2_0"/>
<dbReference type="GO" id="GO:0033389">
    <property type="term" value="P:putrescine biosynthetic process from arginine, via agmatine"/>
    <property type="evidence" value="ECO:0007669"/>
    <property type="project" value="TreeGrafter"/>
</dbReference>
<comment type="cofactor">
    <cofactor evidence="3">
        <name>Mn(2+)</name>
        <dbReference type="ChEBI" id="CHEBI:29035"/>
    </cofactor>
    <text evidence="3">Binds 2 manganese ions per subunit.</text>
</comment>
<feature type="binding site" evidence="3">
    <location>
        <position position="151"/>
    </location>
    <ligand>
        <name>Mn(2+)</name>
        <dbReference type="ChEBI" id="CHEBI:29035"/>
        <label>1</label>
    </ligand>
</feature>
<sequence length="311" mass="33855">MVSIKQPNSTPPSHLPYGGIASFARAPTFEPGGNWQADVAVLGIPYDIALGFRPGARYAPRALREASLRYVPPFTDLSGRTRLADVTFADAGDVVLPSLEPELARERITQTARQVRKRARLPVFLGGDHSVTYPLLRAFDDQPDLHVIQLDAHLDFTDERNGTRYSNSSPFRRAAEDLSNLVHITTLGLRGLRHDPEALAAARTRGHTLVPMEEVEARLGEVVTALPPGSPVYLSVDADAFDPAVLPGTSSPEPDGFSYALALRVIREVVRRHRLVGMDLVELAPNLDPSGRSALIGARLVMETLCEAFDG</sequence>
<gene>
    <name evidence="5" type="ordered locus">Dgeo_2732</name>
</gene>
<dbReference type="GO" id="GO:0008783">
    <property type="term" value="F:agmatinase activity"/>
    <property type="evidence" value="ECO:0007669"/>
    <property type="project" value="TreeGrafter"/>
</dbReference>
<keyword evidence="1 3" id="KW-0479">Metal-binding</keyword>
<feature type="binding site" evidence="3">
    <location>
        <position position="239"/>
    </location>
    <ligand>
        <name>Mn(2+)</name>
        <dbReference type="ChEBI" id="CHEBI:29035"/>
        <label>1</label>
    </ligand>
</feature>
<dbReference type="eggNOG" id="COG0010">
    <property type="taxonomic scope" value="Bacteria"/>
</dbReference>
<dbReference type="PIRSF" id="PIRSF036979">
    <property type="entry name" value="Arginase"/>
    <property type="match status" value="1"/>
</dbReference>
<dbReference type="PANTHER" id="PTHR11358:SF26">
    <property type="entry name" value="GUANIDINO ACID HYDROLASE, MITOCHONDRIAL"/>
    <property type="match status" value="1"/>
</dbReference>
<dbReference type="SUPFAM" id="SSF52768">
    <property type="entry name" value="Arginase/deacetylase"/>
    <property type="match status" value="1"/>
</dbReference>
<dbReference type="PROSITE" id="PS51409">
    <property type="entry name" value="ARGINASE_2"/>
    <property type="match status" value="1"/>
</dbReference>
<dbReference type="InterPro" id="IPR023696">
    <property type="entry name" value="Ureohydrolase_dom_sf"/>
</dbReference>
<dbReference type="AlphaFoldDB" id="Q1J2W9"/>
<keyword evidence="2" id="KW-0378">Hydrolase</keyword>
<keyword evidence="6" id="KW-1185">Reference proteome</keyword>
<evidence type="ECO:0000313" key="5">
    <source>
        <dbReference type="EMBL" id="ABF44165.1"/>
    </source>
</evidence>
<protein>
    <submittedName>
        <fullName evidence="5">Arginase/agmatinase/formiminoglutamase</fullName>
    </submittedName>
</protein>
<dbReference type="InterPro" id="IPR006035">
    <property type="entry name" value="Ureohydrolase"/>
</dbReference>
<dbReference type="Pfam" id="PF00491">
    <property type="entry name" value="Arginase"/>
    <property type="match status" value="1"/>
</dbReference>
<reference evidence="5" key="1">
    <citation type="submission" date="2006-04" db="EMBL/GenBank/DDBJ databases">
        <title>Complete sequence of plasmid1 pDGEO01 of Deinococcus geothermalis DSM 11300.</title>
        <authorList>
            <consortium name="US DOE Joint Genome Institute"/>
            <person name="Copeland A."/>
            <person name="Lucas S."/>
            <person name="Lapidus A."/>
            <person name="Barry K."/>
            <person name="Detter J.C."/>
            <person name="Glavina del Rio T."/>
            <person name="Hammon N."/>
            <person name="Israni S."/>
            <person name="Dalin E."/>
            <person name="Tice H."/>
            <person name="Pitluck S."/>
            <person name="Brettin T."/>
            <person name="Bruce D."/>
            <person name="Han C."/>
            <person name="Tapia R."/>
            <person name="Saunders E."/>
            <person name="Gilna P."/>
            <person name="Schmutz J."/>
            <person name="Larimer F."/>
            <person name="Land M."/>
            <person name="Hauser L."/>
            <person name="Kyrpides N."/>
            <person name="Kim E."/>
            <person name="Daly M.J."/>
            <person name="Fredrickson J.K."/>
            <person name="Makarova K.S."/>
            <person name="Gaidamakova E.K."/>
            <person name="Zhai M."/>
            <person name="Richardson P."/>
        </authorList>
    </citation>
    <scope>NUCLEOTIDE SEQUENCE</scope>
    <source>
        <strain evidence="5">DSM 11300</strain>
        <plasmid evidence="5">pDGEO01</plasmid>
    </source>
</reference>
<accession>Q1J2W9</accession>
<dbReference type="KEGG" id="dge:Dgeo_2732"/>